<feature type="binding site" evidence="11">
    <location>
        <position position="285"/>
    </location>
    <ligand>
        <name>Mg(2+)</name>
        <dbReference type="ChEBI" id="CHEBI:18420"/>
    </ligand>
</feature>
<keyword evidence="6 10" id="KW-0274">FAD</keyword>
<proteinExistence type="inferred from homology"/>
<keyword evidence="3 10" id="KW-0285">Flavoprotein</keyword>
<dbReference type="GO" id="GO:0016740">
    <property type="term" value="F:transferase activity"/>
    <property type="evidence" value="ECO:0007669"/>
    <property type="project" value="UniProtKB-UniRule"/>
</dbReference>
<dbReference type="PANTHER" id="PTHR30040">
    <property type="entry name" value="THIAMINE BIOSYNTHESIS LIPOPROTEIN APBE"/>
    <property type="match status" value="1"/>
</dbReference>
<dbReference type="KEGG" id="orm:HTY61_08900"/>
<dbReference type="PANTHER" id="PTHR30040:SF2">
    <property type="entry name" value="FAD:PROTEIN FMN TRANSFERASE"/>
    <property type="match status" value="1"/>
</dbReference>
<keyword evidence="7 10" id="KW-0460">Magnesium</keyword>
<dbReference type="Pfam" id="PF02424">
    <property type="entry name" value="ApbE"/>
    <property type="match status" value="1"/>
</dbReference>
<dbReference type="PIRSF" id="PIRSF006268">
    <property type="entry name" value="ApbE"/>
    <property type="match status" value="1"/>
</dbReference>
<dbReference type="InterPro" id="IPR006311">
    <property type="entry name" value="TAT_signal"/>
</dbReference>
<keyword evidence="5 10" id="KW-0479">Metal-binding</keyword>
<sequence length="329" mass="34740">MCAAGIRINRRGFLALGAGTVTTCMLPAVVGAAPAVHAMAGRAFGTRWSITLPRSSDLERLREPIGNLLDRIDRRMSPWREESEISRFNRSASGPHPVAAETAFVASAAVALSAATRGAFDPTVGPLVARWGFGPISGNEVPEWGGVAVQGDTISKQRDDLTLDLCGIAKGYALDRIVSLLLDAGERNFLVDLGGELAARGRHPSGRPWRAGVEDPRAGQAGIHAVLNLTDRAVATSGSRANGYALGGRRYSHIIDPHTREPVEGGLASVSVIDEDAMTADGWATALMAAGGRRGPAVARENGISALFLTRNGNELDRILTGSFRDYLV</sequence>
<feature type="binding site" evidence="11">
    <location>
        <position position="281"/>
    </location>
    <ligand>
        <name>Mg(2+)</name>
        <dbReference type="ChEBI" id="CHEBI:18420"/>
    </ligand>
</feature>
<dbReference type="EMBL" id="CP054836">
    <property type="protein sequence ID" value="QKV18559.1"/>
    <property type="molecule type" value="Genomic_DNA"/>
</dbReference>
<keyword evidence="4 10" id="KW-0808">Transferase</keyword>
<protein>
    <recommendedName>
        <fullName evidence="2 10">FAD:protein FMN transferase</fullName>
        <ecNumber evidence="1 10">2.7.1.180</ecNumber>
    </recommendedName>
    <alternativeName>
        <fullName evidence="8 10">Flavin transferase</fullName>
    </alternativeName>
</protein>
<name>A0A6N1VHC0_9HYPH</name>
<evidence type="ECO:0000256" key="9">
    <source>
        <dbReference type="ARBA" id="ARBA00048540"/>
    </source>
</evidence>
<evidence type="ECO:0000256" key="1">
    <source>
        <dbReference type="ARBA" id="ARBA00011955"/>
    </source>
</evidence>
<dbReference type="AlphaFoldDB" id="A0A6N1VHC0"/>
<evidence type="ECO:0000256" key="4">
    <source>
        <dbReference type="ARBA" id="ARBA00022679"/>
    </source>
</evidence>
<evidence type="ECO:0000256" key="7">
    <source>
        <dbReference type="ARBA" id="ARBA00022842"/>
    </source>
</evidence>
<organism evidence="12 13">
    <name type="scientific">Oricola thermophila</name>
    <dbReference type="NCBI Taxonomy" id="2742145"/>
    <lineage>
        <taxon>Bacteria</taxon>
        <taxon>Pseudomonadati</taxon>
        <taxon>Pseudomonadota</taxon>
        <taxon>Alphaproteobacteria</taxon>
        <taxon>Hyphomicrobiales</taxon>
        <taxon>Ahrensiaceae</taxon>
        <taxon>Oricola</taxon>
    </lineage>
</organism>
<evidence type="ECO:0000313" key="12">
    <source>
        <dbReference type="EMBL" id="QKV18559.1"/>
    </source>
</evidence>
<accession>A0A6N1VHC0</accession>
<dbReference type="SUPFAM" id="SSF143631">
    <property type="entry name" value="ApbE-like"/>
    <property type="match status" value="1"/>
</dbReference>
<comment type="similarity">
    <text evidence="10">Belongs to the ApbE family.</text>
</comment>
<feature type="binding site" evidence="11">
    <location>
        <position position="167"/>
    </location>
    <ligand>
        <name>Mg(2+)</name>
        <dbReference type="ChEBI" id="CHEBI:18420"/>
    </ligand>
</feature>
<dbReference type="Gene3D" id="3.10.520.10">
    <property type="entry name" value="ApbE-like domains"/>
    <property type="match status" value="1"/>
</dbReference>
<dbReference type="InterPro" id="IPR003374">
    <property type="entry name" value="ApbE-like_sf"/>
</dbReference>
<reference evidence="12 13" key="1">
    <citation type="submission" date="2020-06" db="EMBL/GenBank/DDBJ databases">
        <title>Oricola thermophila sp. nov. isolated from a tidal sediments.</title>
        <authorList>
            <person name="Kwon K.K."/>
            <person name="Yang S.-H."/>
            <person name="Park M.-J."/>
        </authorList>
    </citation>
    <scope>NUCLEOTIDE SEQUENCE [LARGE SCALE GENOMIC DNA]</scope>
    <source>
        <strain evidence="12 13">MEBiC13590</strain>
    </source>
</reference>
<comment type="catalytic activity">
    <reaction evidence="9 10">
        <text>L-threonyl-[protein] + FAD = FMN-L-threonyl-[protein] + AMP + H(+)</text>
        <dbReference type="Rhea" id="RHEA:36847"/>
        <dbReference type="Rhea" id="RHEA-COMP:11060"/>
        <dbReference type="Rhea" id="RHEA-COMP:11061"/>
        <dbReference type="ChEBI" id="CHEBI:15378"/>
        <dbReference type="ChEBI" id="CHEBI:30013"/>
        <dbReference type="ChEBI" id="CHEBI:57692"/>
        <dbReference type="ChEBI" id="CHEBI:74257"/>
        <dbReference type="ChEBI" id="CHEBI:456215"/>
        <dbReference type="EC" id="2.7.1.180"/>
    </reaction>
</comment>
<evidence type="ECO:0000256" key="5">
    <source>
        <dbReference type="ARBA" id="ARBA00022723"/>
    </source>
</evidence>
<dbReference type="InterPro" id="IPR024932">
    <property type="entry name" value="ApbE"/>
</dbReference>
<evidence type="ECO:0000256" key="11">
    <source>
        <dbReference type="PIRSR" id="PIRSR006268-2"/>
    </source>
</evidence>
<evidence type="ECO:0000256" key="3">
    <source>
        <dbReference type="ARBA" id="ARBA00022630"/>
    </source>
</evidence>
<evidence type="ECO:0000256" key="8">
    <source>
        <dbReference type="ARBA" id="ARBA00031306"/>
    </source>
</evidence>
<evidence type="ECO:0000256" key="6">
    <source>
        <dbReference type="ARBA" id="ARBA00022827"/>
    </source>
</evidence>
<comment type="cofactor">
    <cofactor evidence="11">
        <name>Mg(2+)</name>
        <dbReference type="ChEBI" id="CHEBI:18420"/>
    </cofactor>
    <cofactor evidence="11">
        <name>Mn(2+)</name>
        <dbReference type="ChEBI" id="CHEBI:29035"/>
    </cofactor>
    <text evidence="11">Magnesium. Can also use manganese.</text>
</comment>
<dbReference type="EC" id="2.7.1.180" evidence="1 10"/>
<dbReference type="Proteomes" id="UP000509367">
    <property type="component" value="Chromosome"/>
</dbReference>
<gene>
    <name evidence="12" type="ORF">HTY61_08900</name>
</gene>
<evidence type="ECO:0000256" key="10">
    <source>
        <dbReference type="PIRNR" id="PIRNR006268"/>
    </source>
</evidence>
<evidence type="ECO:0000313" key="13">
    <source>
        <dbReference type="Proteomes" id="UP000509367"/>
    </source>
</evidence>
<dbReference type="GO" id="GO:0046872">
    <property type="term" value="F:metal ion binding"/>
    <property type="evidence" value="ECO:0007669"/>
    <property type="project" value="UniProtKB-UniRule"/>
</dbReference>
<keyword evidence="13" id="KW-1185">Reference proteome</keyword>
<dbReference type="PROSITE" id="PS51318">
    <property type="entry name" value="TAT"/>
    <property type="match status" value="1"/>
</dbReference>
<evidence type="ECO:0000256" key="2">
    <source>
        <dbReference type="ARBA" id="ARBA00016337"/>
    </source>
</evidence>